<proteinExistence type="predicted"/>
<dbReference type="GO" id="GO:0004519">
    <property type="term" value="F:endonuclease activity"/>
    <property type="evidence" value="ECO:0007669"/>
    <property type="project" value="UniProtKB-KW"/>
</dbReference>
<dbReference type="EMBL" id="SJSL01000001">
    <property type="protein sequence ID" value="TCD03579.1"/>
    <property type="molecule type" value="Genomic_DNA"/>
</dbReference>
<dbReference type="InterPro" id="IPR036691">
    <property type="entry name" value="Endo/exonu/phosph_ase_sf"/>
</dbReference>
<dbReference type="Pfam" id="PF03372">
    <property type="entry name" value="Exo_endo_phos"/>
    <property type="match status" value="1"/>
</dbReference>
<dbReference type="AlphaFoldDB" id="A0A4R0NTT4"/>
<feature type="transmembrane region" description="Helical" evidence="1">
    <location>
        <begin position="45"/>
        <end position="66"/>
    </location>
</feature>
<dbReference type="SUPFAM" id="SSF56219">
    <property type="entry name" value="DNase I-like"/>
    <property type="match status" value="1"/>
</dbReference>
<keyword evidence="3" id="KW-0255">Endonuclease</keyword>
<evidence type="ECO:0000259" key="2">
    <source>
        <dbReference type="Pfam" id="PF03372"/>
    </source>
</evidence>
<keyword evidence="4" id="KW-1185">Reference proteome</keyword>
<accession>A0A4R0NTT4</accession>
<reference evidence="3 4" key="1">
    <citation type="submission" date="2019-02" db="EMBL/GenBank/DDBJ databases">
        <title>Pedobacter sp. RP-1-14 sp. nov., isolated from Arctic soil.</title>
        <authorList>
            <person name="Dahal R.H."/>
        </authorList>
    </citation>
    <scope>NUCLEOTIDE SEQUENCE [LARGE SCALE GENOMIC DNA]</scope>
    <source>
        <strain evidence="3 4">RP-1-14</strain>
    </source>
</reference>
<dbReference type="CDD" id="cd09084">
    <property type="entry name" value="EEP-2"/>
    <property type="match status" value="1"/>
</dbReference>
<evidence type="ECO:0000256" key="1">
    <source>
        <dbReference type="SAM" id="Phobius"/>
    </source>
</evidence>
<dbReference type="InterPro" id="IPR005135">
    <property type="entry name" value="Endo/exonuclease/phosphatase"/>
</dbReference>
<dbReference type="PANTHER" id="PTHR14859:SF15">
    <property type="entry name" value="ENDONUCLEASE_EXONUCLEASE_PHOSPHATASE DOMAIN-CONTAINING PROTEIN"/>
    <property type="match status" value="1"/>
</dbReference>
<dbReference type="Proteomes" id="UP000293347">
    <property type="component" value="Unassembled WGS sequence"/>
</dbReference>
<name>A0A4R0NTT4_9SPHI</name>
<dbReference type="GO" id="GO:0016020">
    <property type="term" value="C:membrane"/>
    <property type="evidence" value="ECO:0007669"/>
    <property type="project" value="GOC"/>
</dbReference>
<dbReference type="OrthoDB" id="635146at2"/>
<keyword evidence="3" id="KW-0540">Nuclease</keyword>
<dbReference type="GO" id="GO:0006506">
    <property type="term" value="P:GPI anchor biosynthetic process"/>
    <property type="evidence" value="ECO:0007669"/>
    <property type="project" value="TreeGrafter"/>
</dbReference>
<sequence length="372" mass="42546">MAVTRSKTTFLDVLVRIIAIILGLALSLGILAGNLDPRDYKYIPFFGLAYPYLMLLNLLFLGWWCIRKRWDIAFGTMVVVLLGWNSLNATFGIVGEKGEGTKVNPQDLRMMTYNVHSFTPYGEKNIVPVKQQMLELIKTENPDVICFQEYFTRRKGEFDITDSLKRILKTSHYYFVPSSENDYEASGLAIFSRYPILNKGTIKFGENTGGNSSIFIDIEVNQKKMRIYNVHLQSISFGEQDYSYIDKITHKIDPDIVPTKRIASMLRTAFLKRSEQVDIMKAHMRTCTTPFLIAGDFNDTPASYAVTQLTRDLNNTFKEQGTGLGRTYNGKFPNFQIDYIATTKDIQVLNYRVIPAKLSDHFPVRSDLRLNP</sequence>
<keyword evidence="1" id="KW-0472">Membrane</keyword>
<feature type="transmembrane region" description="Helical" evidence="1">
    <location>
        <begin position="13"/>
        <end position="33"/>
    </location>
</feature>
<keyword evidence="1" id="KW-0812">Transmembrane</keyword>
<comment type="caution">
    <text evidence="3">The sequence shown here is derived from an EMBL/GenBank/DDBJ whole genome shotgun (WGS) entry which is preliminary data.</text>
</comment>
<feature type="domain" description="Endonuclease/exonuclease/phosphatase" evidence="2">
    <location>
        <begin position="111"/>
        <end position="361"/>
    </location>
</feature>
<feature type="transmembrane region" description="Helical" evidence="1">
    <location>
        <begin position="72"/>
        <end position="94"/>
    </location>
</feature>
<keyword evidence="3" id="KW-0378">Hydrolase</keyword>
<organism evidence="3 4">
    <name type="scientific">Pedobacter psychroterrae</name>
    <dbReference type="NCBI Taxonomy" id="2530453"/>
    <lineage>
        <taxon>Bacteria</taxon>
        <taxon>Pseudomonadati</taxon>
        <taxon>Bacteroidota</taxon>
        <taxon>Sphingobacteriia</taxon>
        <taxon>Sphingobacteriales</taxon>
        <taxon>Sphingobacteriaceae</taxon>
        <taxon>Pedobacter</taxon>
    </lineage>
</organism>
<dbReference type="PANTHER" id="PTHR14859">
    <property type="entry name" value="CALCOFLUOR WHITE HYPERSENSITIVE PROTEIN PRECURSOR"/>
    <property type="match status" value="1"/>
</dbReference>
<protein>
    <submittedName>
        <fullName evidence="3">Endonuclease</fullName>
    </submittedName>
</protein>
<dbReference type="InterPro" id="IPR051916">
    <property type="entry name" value="GPI-anchor_lipid_remodeler"/>
</dbReference>
<gene>
    <name evidence="3" type="ORF">EZ437_06385</name>
</gene>
<dbReference type="RefSeq" id="WP_131594335.1">
    <property type="nucleotide sequence ID" value="NZ_SJSL01000001.1"/>
</dbReference>
<dbReference type="Gene3D" id="3.60.10.10">
    <property type="entry name" value="Endonuclease/exonuclease/phosphatase"/>
    <property type="match status" value="1"/>
</dbReference>
<evidence type="ECO:0000313" key="3">
    <source>
        <dbReference type="EMBL" id="TCD03579.1"/>
    </source>
</evidence>
<keyword evidence="1" id="KW-1133">Transmembrane helix</keyword>
<evidence type="ECO:0000313" key="4">
    <source>
        <dbReference type="Proteomes" id="UP000293347"/>
    </source>
</evidence>